<dbReference type="PROSITE" id="PS50005">
    <property type="entry name" value="TPR"/>
    <property type="match status" value="1"/>
</dbReference>
<proteinExistence type="predicted"/>
<dbReference type="STRING" id="676599.ARC20_16005"/>
<dbReference type="AlphaFoldDB" id="A0A0R0A6Y1"/>
<evidence type="ECO:0000313" key="4">
    <source>
        <dbReference type="Proteomes" id="UP000051802"/>
    </source>
</evidence>
<dbReference type="SMART" id="SM00028">
    <property type="entry name" value="TPR"/>
    <property type="match status" value="4"/>
</dbReference>
<organism evidence="3 4">
    <name type="scientific">Stenotrophomonas panacihumi</name>
    <dbReference type="NCBI Taxonomy" id="676599"/>
    <lineage>
        <taxon>Bacteria</taxon>
        <taxon>Pseudomonadati</taxon>
        <taxon>Pseudomonadota</taxon>
        <taxon>Gammaproteobacteria</taxon>
        <taxon>Lysobacterales</taxon>
        <taxon>Lysobacteraceae</taxon>
        <taxon>Stenotrophomonas</taxon>
    </lineage>
</organism>
<feature type="domain" description="Transglutaminase-like" evidence="2">
    <location>
        <begin position="22"/>
        <end position="81"/>
    </location>
</feature>
<dbReference type="Pfam" id="PF01841">
    <property type="entry name" value="Transglut_core"/>
    <property type="match status" value="1"/>
</dbReference>
<dbReference type="SUPFAM" id="SSF54001">
    <property type="entry name" value="Cysteine proteinases"/>
    <property type="match status" value="1"/>
</dbReference>
<dbReference type="GO" id="GO:0035269">
    <property type="term" value="P:protein O-linked glycosylation via mannose"/>
    <property type="evidence" value="ECO:0007669"/>
    <property type="project" value="TreeGrafter"/>
</dbReference>
<dbReference type="Pfam" id="PF13432">
    <property type="entry name" value="TPR_16"/>
    <property type="match status" value="2"/>
</dbReference>
<dbReference type="PANTHER" id="PTHR44395:SF1">
    <property type="entry name" value="PROTEIN O-MANNOSYL-TRANSFERASE TMTC3"/>
    <property type="match status" value="1"/>
</dbReference>
<gene>
    <name evidence="3" type="ORF">ARC20_16005</name>
</gene>
<reference evidence="3 4" key="1">
    <citation type="submission" date="2015-10" db="EMBL/GenBank/DDBJ databases">
        <title>Genome sequencing and analysis of members of genus Stenotrophomonas.</title>
        <authorList>
            <person name="Patil P.P."/>
            <person name="Midha S."/>
            <person name="Patil P.B."/>
        </authorList>
    </citation>
    <scope>NUCLEOTIDE SEQUENCE [LARGE SCALE GENOMIC DNA]</scope>
    <source>
        <strain evidence="3 4">JCM 16536</strain>
    </source>
</reference>
<name>A0A0R0A6Y1_9GAMM</name>
<dbReference type="InterPro" id="IPR002931">
    <property type="entry name" value="Transglutaminase-like"/>
</dbReference>
<keyword evidence="1" id="KW-0802">TPR repeat</keyword>
<feature type="repeat" description="TPR" evidence="1">
    <location>
        <begin position="173"/>
        <end position="206"/>
    </location>
</feature>
<comment type="caution">
    <text evidence="3">The sequence shown here is derived from an EMBL/GenBank/DDBJ whole genome shotgun (WGS) entry which is preliminary data.</text>
</comment>
<sequence length="332" mass="37411">MAIPPELKQLLRQKVTHFGAQEDRVQALVHLIFDEDALALRYSTEATHSVAETYQLRSANCLSFTLFFVALAREAGITARPQEVGQVLSWWQDQRTIYNFGHVNAQVRIDGRNGTVDLDASVLMDRRGPRVISDQRLFAHYYNNRGSELMAAGQNGPARAYYQQALRMDATLPNIWNNLGVLESREGNLPAAGRDYAQALVLNPAHVASLSNTINLYRRLGDNARADATLKYLEQIRAVDPFYQFMMGRQAESGGDYAGAISHYRRAVALYPAAHQFHFGLARVYFLSGNARLAEREMRRARDLGPENDRTRYQAKLDGLQRLERAGAIPSR</sequence>
<dbReference type="OrthoDB" id="5801251at2"/>
<protein>
    <recommendedName>
        <fullName evidence="2">Transglutaminase-like domain-containing protein</fullName>
    </recommendedName>
</protein>
<dbReference type="GO" id="GO:0000030">
    <property type="term" value="F:mannosyltransferase activity"/>
    <property type="evidence" value="ECO:0007669"/>
    <property type="project" value="TreeGrafter"/>
</dbReference>
<accession>A0A0R0A6Y1</accession>
<dbReference type="SUPFAM" id="SSF48452">
    <property type="entry name" value="TPR-like"/>
    <property type="match status" value="1"/>
</dbReference>
<dbReference type="InterPro" id="IPR011990">
    <property type="entry name" value="TPR-like_helical_dom_sf"/>
</dbReference>
<keyword evidence="4" id="KW-1185">Reference proteome</keyword>
<evidence type="ECO:0000313" key="3">
    <source>
        <dbReference type="EMBL" id="KRG37818.1"/>
    </source>
</evidence>
<dbReference type="InterPro" id="IPR038765">
    <property type="entry name" value="Papain-like_cys_pep_sf"/>
</dbReference>
<evidence type="ECO:0000256" key="1">
    <source>
        <dbReference type="PROSITE-ProRule" id="PRU00339"/>
    </source>
</evidence>
<dbReference type="PANTHER" id="PTHR44395">
    <property type="match status" value="1"/>
</dbReference>
<evidence type="ECO:0000259" key="2">
    <source>
        <dbReference type="Pfam" id="PF01841"/>
    </source>
</evidence>
<dbReference type="EMBL" id="LLXU01000129">
    <property type="protein sequence ID" value="KRG37818.1"/>
    <property type="molecule type" value="Genomic_DNA"/>
</dbReference>
<dbReference type="Proteomes" id="UP000051802">
    <property type="component" value="Unassembled WGS sequence"/>
</dbReference>
<dbReference type="Gene3D" id="3.10.620.30">
    <property type="match status" value="1"/>
</dbReference>
<dbReference type="InterPro" id="IPR019734">
    <property type="entry name" value="TPR_rpt"/>
</dbReference>
<dbReference type="Gene3D" id="1.25.40.10">
    <property type="entry name" value="Tetratricopeptide repeat domain"/>
    <property type="match status" value="2"/>
</dbReference>